<accession>A0A6M0SJK7</accession>
<evidence type="ECO:0000259" key="4">
    <source>
        <dbReference type="PROSITE" id="PS51736"/>
    </source>
</evidence>
<dbReference type="Proteomes" id="UP000473574">
    <property type="component" value="Unassembled WGS sequence"/>
</dbReference>
<dbReference type="PANTHER" id="PTHR30461">
    <property type="entry name" value="DNA-INVERTASE FROM LAMBDOID PROPHAGE"/>
    <property type="match status" value="1"/>
</dbReference>
<dbReference type="GO" id="GO:0003677">
    <property type="term" value="F:DNA binding"/>
    <property type="evidence" value="ECO:0007669"/>
    <property type="project" value="UniProtKB-KW"/>
</dbReference>
<dbReference type="Gene3D" id="1.10.10.60">
    <property type="entry name" value="Homeodomain-like"/>
    <property type="match status" value="1"/>
</dbReference>
<feature type="domain" description="Resolvase/invertase-type recombinase catalytic" evidence="4">
    <location>
        <begin position="3"/>
        <end position="143"/>
    </location>
</feature>
<dbReference type="AlphaFoldDB" id="A0A6M0SJK7"/>
<sequence length="212" mass="23281">MLVLVGYIWTVNADDHTSRNEQYQALINAGVTAACIYEDLGCLRQAAHPELQECLQALQMGDTLVTWRLDGLACDRAALLDILRDLAKRQIGLKILDEQASLIDTAHISLDVIIGLIDAFTAFEDRAFRALKEKGVAAARARGQAFGPKRKMTASMLRQAMNLIANSDQSFTSIAKQFGFTRSGLYKYLNGDGSPKSPARQILEADTSTDED</sequence>
<dbReference type="PROSITE" id="PS51736">
    <property type="entry name" value="RECOMBINASES_3"/>
    <property type="match status" value="1"/>
</dbReference>
<evidence type="ECO:0000256" key="1">
    <source>
        <dbReference type="ARBA" id="ARBA00023125"/>
    </source>
</evidence>
<dbReference type="PANTHER" id="PTHR30461:SF2">
    <property type="entry name" value="SERINE RECOMBINASE PINE-RELATED"/>
    <property type="match status" value="1"/>
</dbReference>
<feature type="region of interest" description="Disordered" evidence="3">
    <location>
        <begin position="191"/>
        <end position="212"/>
    </location>
</feature>
<organism evidence="5 6">
    <name type="scientific">Adonisia turfae CCMR0082</name>
    <dbReference type="NCBI Taxonomy" id="2304604"/>
    <lineage>
        <taxon>Bacteria</taxon>
        <taxon>Bacillati</taxon>
        <taxon>Cyanobacteriota</taxon>
        <taxon>Adonisia</taxon>
        <taxon>Adonisia turfae</taxon>
    </lineage>
</organism>
<dbReference type="EMBL" id="QZCE01000002">
    <property type="protein sequence ID" value="NEZ67712.1"/>
    <property type="molecule type" value="Genomic_DNA"/>
</dbReference>
<evidence type="ECO:0000256" key="2">
    <source>
        <dbReference type="ARBA" id="ARBA00023172"/>
    </source>
</evidence>
<comment type="caution">
    <text evidence="5">The sequence shown here is derived from an EMBL/GenBank/DDBJ whole genome shotgun (WGS) entry which is preliminary data.</text>
</comment>
<dbReference type="SUPFAM" id="SSF53041">
    <property type="entry name" value="Resolvase-like"/>
    <property type="match status" value="1"/>
</dbReference>
<dbReference type="InterPro" id="IPR050639">
    <property type="entry name" value="SSR_resolvase"/>
</dbReference>
<evidence type="ECO:0000313" key="6">
    <source>
        <dbReference type="Proteomes" id="UP000473574"/>
    </source>
</evidence>
<gene>
    <name evidence="5" type="ORF">D0962_33970</name>
</gene>
<dbReference type="Pfam" id="PF00239">
    <property type="entry name" value="Resolvase"/>
    <property type="match status" value="1"/>
</dbReference>
<protein>
    <submittedName>
        <fullName evidence="5">Recombinase family protein</fullName>
    </submittedName>
</protein>
<evidence type="ECO:0000256" key="3">
    <source>
        <dbReference type="SAM" id="MobiDB-lite"/>
    </source>
</evidence>
<proteinExistence type="predicted"/>
<dbReference type="InterPro" id="IPR036162">
    <property type="entry name" value="Resolvase-like_N_sf"/>
</dbReference>
<dbReference type="Gene3D" id="3.40.50.1390">
    <property type="entry name" value="Resolvase, N-terminal catalytic domain"/>
    <property type="match status" value="1"/>
</dbReference>
<dbReference type="GO" id="GO:0000150">
    <property type="term" value="F:DNA strand exchange activity"/>
    <property type="evidence" value="ECO:0007669"/>
    <property type="project" value="InterPro"/>
</dbReference>
<keyword evidence="1" id="KW-0238">DNA-binding</keyword>
<evidence type="ECO:0000313" key="5">
    <source>
        <dbReference type="EMBL" id="NEZ67712.1"/>
    </source>
</evidence>
<keyword evidence="2" id="KW-0233">DNA recombination</keyword>
<dbReference type="SMART" id="SM00857">
    <property type="entry name" value="Resolvase"/>
    <property type="match status" value="1"/>
</dbReference>
<reference evidence="5 6" key="1">
    <citation type="journal article" date="2020" name="Microb. Ecol.">
        <title>Ecogenomics of the Marine Benthic Filamentous Cyanobacterium Adonisia.</title>
        <authorList>
            <person name="Walter J.M."/>
            <person name="Coutinho F.H."/>
            <person name="Leomil L."/>
            <person name="Hargreaves P.I."/>
            <person name="Campeao M.E."/>
            <person name="Vieira V.V."/>
            <person name="Silva B.S."/>
            <person name="Fistarol G.O."/>
            <person name="Salomon P.S."/>
            <person name="Sawabe T."/>
            <person name="Mino S."/>
            <person name="Hosokawa M."/>
            <person name="Miyashita H."/>
            <person name="Maruyama F."/>
            <person name="van Verk M.C."/>
            <person name="Dutilh B.E."/>
            <person name="Thompson C.C."/>
            <person name="Thompson F.L."/>
        </authorList>
    </citation>
    <scope>NUCLEOTIDE SEQUENCE [LARGE SCALE GENOMIC DNA]</scope>
    <source>
        <strain evidence="5 6">CCMR0082</strain>
    </source>
</reference>
<dbReference type="InterPro" id="IPR006119">
    <property type="entry name" value="Resolv_N"/>
</dbReference>
<name>A0A6M0SJK7_9CYAN</name>